<dbReference type="Proteomes" id="UP001557465">
    <property type="component" value="Unassembled WGS sequence"/>
</dbReference>
<proteinExistence type="predicted"/>
<dbReference type="InterPro" id="IPR039498">
    <property type="entry name" value="NTP_transf_5"/>
</dbReference>
<gene>
    <name evidence="1" type="ORF">AB4874_17835</name>
</gene>
<name>A0ABV3TQJ3_9RHOB</name>
<sequence>MTSSRWFPNLAWAWPHGGRNQLVIAAICPDEARAFAAIESWLHETDLDDATFPEHRLLAAITTRFDDRLKKHPEHARLNGLQRLNWTRSLMAMSAAKPALLQMVSAGLQLILLKGACRVALDVSEQKSRTAYDLDLLLSPSDFVSAFEILAANGWNSTRGESVLGLRGRISSVRARNFKQGRFGDIDLHQYAYHIANQSSDSDRALFDDVQPAQFYGLPVFVPSPEERLAIAIGHGGWDGHSHSDWLVDAARIVNLDGVDWDKFCKITKSRKLSGPTAIALSYLSTEVGLNIPSEVLRDVCGRTNLASPAQISAMFLAKDIGKLSSAQRVIRRGFENFHKLKHSGRDKMQDTPLFRAVTKPGSPAAVSDGVLEHQLVPDTQAKAGLLAFNVTLNVKTPLKRRRIEFELNSSTRNLCHLQAFHLRKSGDHTEVRFKGQIMLTKEDFPIVLLALPGKLVEAPDGSPEHQKYGVVSFSVLAVDFTHQR</sequence>
<protein>
    <submittedName>
        <fullName evidence="1">Nucleotidyltransferase family protein</fullName>
    </submittedName>
</protein>
<evidence type="ECO:0000313" key="2">
    <source>
        <dbReference type="Proteomes" id="UP001557465"/>
    </source>
</evidence>
<organism evidence="1 2">
    <name type="scientific">Thioclava arctica</name>
    <dbReference type="NCBI Taxonomy" id="3238301"/>
    <lineage>
        <taxon>Bacteria</taxon>
        <taxon>Pseudomonadati</taxon>
        <taxon>Pseudomonadota</taxon>
        <taxon>Alphaproteobacteria</taxon>
        <taxon>Rhodobacterales</taxon>
        <taxon>Paracoccaceae</taxon>
        <taxon>Thioclava</taxon>
    </lineage>
</organism>
<evidence type="ECO:0000313" key="1">
    <source>
        <dbReference type="EMBL" id="MEX1663462.1"/>
    </source>
</evidence>
<dbReference type="Pfam" id="PF14907">
    <property type="entry name" value="NTP_transf_5"/>
    <property type="match status" value="1"/>
</dbReference>
<keyword evidence="2" id="KW-1185">Reference proteome</keyword>
<accession>A0ABV3TQJ3</accession>
<dbReference type="EMBL" id="JBFRYC010000016">
    <property type="protein sequence ID" value="MEX1663462.1"/>
    <property type="molecule type" value="Genomic_DNA"/>
</dbReference>
<dbReference type="RefSeq" id="WP_368392993.1">
    <property type="nucleotide sequence ID" value="NZ_JBFRYC010000016.1"/>
</dbReference>
<reference evidence="1 2" key="1">
    <citation type="journal article" date="2011" name="Int. J. Syst. Evol. Microbiol.">
        <title>Zhongshania antarctica gen. nov., sp. nov. and Zhongshania guokunii sp. nov., gammaproteobacteria respectively isolated from coastal attached (fast) ice and surface seawater of the Antarctic.</title>
        <authorList>
            <person name="Li H.J."/>
            <person name="Zhang X.Y."/>
            <person name="Chen C.X."/>
            <person name="Zhang Y.J."/>
            <person name="Gao Z.M."/>
            <person name="Yu Y."/>
            <person name="Chen X.L."/>
            <person name="Chen B."/>
            <person name="Zhang Y.Z."/>
        </authorList>
    </citation>
    <scope>NUCLEOTIDE SEQUENCE [LARGE SCALE GENOMIC DNA]</scope>
    <source>
        <strain evidence="1 2">15-R06ZXC-3</strain>
    </source>
</reference>
<comment type="caution">
    <text evidence="1">The sequence shown here is derived from an EMBL/GenBank/DDBJ whole genome shotgun (WGS) entry which is preliminary data.</text>
</comment>